<name>A0A5B8RI06_9ZZZZ</name>
<dbReference type="EC" id="3.6.-.-" evidence="2"/>
<organism evidence="2">
    <name type="scientific">uncultured organism</name>
    <dbReference type="NCBI Taxonomy" id="155900"/>
    <lineage>
        <taxon>unclassified sequences</taxon>
        <taxon>environmental samples</taxon>
    </lineage>
</organism>
<evidence type="ECO:0000313" key="2">
    <source>
        <dbReference type="EMBL" id="QEA07538.1"/>
    </source>
</evidence>
<keyword evidence="2" id="KW-0378">Hydrolase</keyword>
<accession>A0A5B8RI06</accession>
<dbReference type="InterPro" id="IPR025669">
    <property type="entry name" value="AAA_dom"/>
</dbReference>
<dbReference type="CDD" id="cd02042">
    <property type="entry name" value="ParAB_family"/>
    <property type="match status" value="1"/>
</dbReference>
<sequence>MNILALHNLKGGVGKTAAAVNLAWEAGRAGWPTLVWDLDAQGAASWYLGADGGFERKAKKLLGGKSPLGREVRPTPHDNVDVLPADQALHELDDLLRRTADSRKHLGTLLEPFAEQYALVVLDCPPGLSRFAEQVARAADRVLVPVVPSPLSLRAWTQMREHLGGKKAVRRRLSPFFSLVDRRRRLHRDWLAEPPAAFEGLMAGWIPYASVVERMGLEQAPVGTFAPRSAAARAYAGLWTEVAAGFGR</sequence>
<dbReference type="AlphaFoldDB" id="A0A5B8RI06"/>
<gene>
    <name evidence="2" type="primary">soj_4</name>
    <name evidence="2" type="ORF">KBTEX_03896</name>
</gene>
<dbReference type="PANTHER" id="PTHR13696">
    <property type="entry name" value="P-LOOP CONTAINING NUCLEOSIDE TRIPHOSPHATE HYDROLASE"/>
    <property type="match status" value="1"/>
</dbReference>
<dbReference type="SUPFAM" id="SSF52540">
    <property type="entry name" value="P-loop containing nucleoside triphosphate hydrolases"/>
    <property type="match status" value="1"/>
</dbReference>
<feature type="domain" description="AAA" evidence="1">
    <location>
        <begin position="1"/>
        <end position="161"/>
    </location>
</feature>
<dbReference type="PANTHER" id="PTHR13696:SF52">
    <property type="entry name" value="PARA FAMILY PROTEIN CT_582"/>
    <property type="match status" value="1"/>
</dbReference>
<dbReference type="GO" id="GO:0016787">
    <property type="term" value="F:hydrolase activity"/>
    <property type="evidence" value="ECO:0007669"/>
    <property type="project" value="UniProtKB-KW"/>
</dbReference>
<evidence type="ECO:0000259" key="1">
    <source>
        <dbReference type="Pfam" id="PF13614"/>
    </source>
</evidence>
<dbReference type="Gene3D" id="3.40.50.300">
    <property type="entry name" value="P-loop containing nucleotide triphosphate hydrolases"/>
    <property type="match status" value="1"/>
</dbReference>
<reference evidence="2" key="1">
    <citation type="submission" date="2019-06" db="EMBL/GenBank/DDBJ databases">
        <authorList>
            <person name="Murdoch R.W."/>
            <person name="Fathepure B."/>
        </authorList>
    </citation>
    <scope>NUCLEOTIDE SEQUENCE</scope>
</reference>
<proteinExistence type="predicted"/>
<dbReference type="InterPro" id="IPR050678">
    <property type="entry name" value="DNA_Partitioning_ATPase"/>
</dbReference>
<dbReference type="InterPro" id="IPR027417">
    <property type="entry name" value="P-loop_NTPase"/>
</dbReference>
<dbReference type="Pfam" id="PF13614">
    <property type="entry name" value="AAA_31"/>
    <property type="match status" value="1"/>
</dbReference>
<protein>
    <submittedName>
        <fullName evidence="2">Sporulation initiation inhibitor protein Soj</fullName>
        <ecNumber evidence="2">3.6.-.-</ecNumber>
    </submittedName>
</protein>
<dbReference type="EMBL" id="MN079274">
    <property type="protein sequence ID" value="QEA07538.1"/>
    <property type="molecule type" value="Genomic_DNA"/>
</dbReference>